<proteinExistence type="predicted"/>
<evidence type="ECO:0000313" key="1">
    <source>
        <dbReference type="EMBL" id="MBP1290368.1"/>
    </source>
</evidence>
<dbReference type="RefSeq" id="WP_038380113.1">
    <property type="nucleotide sequence ID" value="NZ_CP126003.1"/>
</dbReference>
<organism evidence="1 2">
    <name type="scientific">Bradyrhizobium elkanii</name>
    <dbReference type="NCBI Taxonomy" id="29448"/>
    <lineage>
        <taxon>Bacteria</taxon>
        <taxon>Pseudomonadati</taxon>
        <taxon>Pseudomonadota</taxon>
        <taxon>Alphaproteobacteria</taxon>
        <taxon>Hyphomicrobiales</taxon>
        <taxon>Nitrobacteraceae</taxon>
        <taxon>Bradyrhizobium</taxon>
    </lineage>
</organism>
<dbReference type="Proteomes" id="UP000673383">
    <property type="component" value="Unassembled WGS sequence"/>
</dbReference>
<reference evidence="1" key="1">
    <citation type="submission" date="2021-02" db="EMBL/GenBank/DDBJ databases">
        <title>Genomic Encyclopedia of Type Strains, Phase IV (KMG-V): Genome sequencing to study the core and pangenomes of soil and plant-associated prokaryotes.</title>
        <authorList>
            <person name="Whitman W."/>
        </authorList>
    </citation>
    <scope>NUCLEOTIDE SEQUENCE</scope>
    <source>
        <strain evidence="1">USDA 406</strain>
    </source>
</reference>
<sequence>MARDNDGAAAQSVVLMDQGLWTLEDLAATTCRRREIHCLSSGREEQSREILFLKYHQAFRT</sequence>
<dbReference type="AlphaFoldDB" id="A0A8I1XYK3"/>
<evidence type="ECO:0000313" key="2">
    <source>
        <dbReference type="Proteomes" id="UP000673383"/>
    </source>
</evidence>
<dbReference type="EMBL" id="JAFICZ010000001">
    <property type="protein sequence ID" value="MBP1290368.1"/>
    <property type="molecule type" value="Genomic_DNA"/>
</dbReference>
<gene>
    <name evidence="1" type="ORF">JOH49_000121</name>
</gene>
<comment type="caution">
    <text evidence="1">The sequence shown here is derived from an EMBL/GenBank/DDBJ whole genome shotgun (WGS) entry which is preliminary data.</text>
</comment>
<protein>
    <submittedName>
        <fullName evidence="1">Uncharacterized protein</fullName>
    </submittedName>
</protein>
<accession>A0A8I1XYK3</accession>
<name>A0A8I1XYK3_BRAEL</name>